<evidence type="ECO:0000256" key="2">
    <source>
        <dbReference type="ARBA" id="ARBA00022737"/>
    </source>
</evidence>
<keyword evidence="2" id="KW-0677">Repeat</keyword>
<proteinExistence type="predicted"/>
<accession>A0A814Z3U1</accession>
<dbReference type="AlphaFoldDB" id="A0A814Z3U1"/>
<protein>
    <recommendedName>
        <fullName evidence="7">NHL repeat containing protein</fullName>
    </recommendedName>
</protein>
<dbReference type="GO" id="GO:0005576">
    <property type="term" value="C:extracellular region"/>
    <property type="evidence" value="ECO:0007669"/>
    <property type="project" value="TreeGrafter"/>
</dbReference>
<sequence>MNTKWKQSGITIAGGDRPGRELNQLFWPQNIYVDDDHMIYIADYGNDRIVKLNSNENNSQVVASRSEYGNRIIQLFQPTDITVDKKNDSLIICDWGNRRVVRWSSQNDNNVQILISDVDCYGVTMDKNGNLYVSDYKKDEVRQWKKGEVNGTIIAGGNGKGNNLNQLNWPTFIFVDQDGSLYVSDNNNHRIMKWIKDAKQGIIVAGGYGQGNNLTQLSNPHGIFVDHLNNVYAADFGNHRIVRWSPGSKEGSIIVGGNGEGKQQNQLNGPIALSLDSEGHFYVVDHRNNRIQKFLIDLN</sequence>
<keyword evidence="3" id="KW-0325">Glycoprotein</keyword>
<evidence type="ECO:0000313" key="5">
    <source>
        <dbReference type="EMBL" id="CAF1237789.1"/>
    </source>
</evidence>
<keyword evidence="1" id="KW-0732">Signal</keyword>
<dbReference type="PANTHER" id="PTHR10680">
    <property type="entry name" value="PEPTIDYL-GLYCINE ALPHA-AMIDATING MONOOXYGENASE"/>
    <property type="match status" value="1"/>
</dbReference>
<name>A0A814Z3U1_9BILA</name>
<dbReference type="Proteomes" id="UP000663860">
    <property type="component" value="Unassembled WGS sequence"/>
</dbReference>
<reference evidence="5" key="1">
    <citation type="submission" date="2021-02" db="EMBL/GenBank/DDBJ databases">
        <authorList>
            <person name="Nowell W R."/>
        </authorList>
    </citation>
    <scope>NUCLEOTIDE SEQUENCE</scope>
</reference>
<dbReference type="InterPro" id="IPR011042">
    <property type="entry name" value="6-blade_b-propeller_TolB-like"/>
</dbReference>
<evidence type="ECO:0000256" key="1">
    <source>
        <dbReference type="ARBA" id="ARBA00022729"/>
    </source>
</evidence>
<dbReference type="InterPro" id="IPR001258">
    <property type="entry name" value="NHL_repeat"/>
</dbReference>
<dbReference type="CDD" id="cd05819">
    <property type="entry name" value="NHL"/>
    <property type="match status" value="1"/>
</dbReference>
<dbReference type="PROSITE" id="PS51125">
    <property type="entry name" value="NHL"/>
    <property type="match status" value="3"/>
</dbReference>
<evidence type="ECO:0000313" key="6">
    <source>
        <dbReference type="Proteomes" id="UP000663860"/>
    </source>
</evidence>
<feature type="repeat" description="NHL" evidence="4">
    <location>
        <begin position="160"/>
        <end position="197"/>
    </location>
</feature>
<evidence type="ECO:0000256" key="4">
    <source>
        <dbReference type="PROSITE-ProRule" id="PRU00504"/>
    </source>
</evidence>
<comment type="caution">
    <text evidence="5">The sequence shown here is derived from an EMBL/GenBank/DDBJ whole genome shotgun (WGS) entry which is preliminary data.</text>
</comment>
<evidence type="ECO:0008006" key="7">
    <source>
        <dbReference type="Google" id="ProtNLM"/>
    </source>
</evidence>
<organism evidence="5 6">
    <name type="scientific">Adineta steineri</name>
    <dbReference type="NCBI Taxonomy" id="433720"/>
    <lineage>
        <taxon>Eukaryota</taxon>
        <taxon>Metazoa</taxon>
        <taxon>Spiralia</taxon>
        <taxon>Gnathifera</taxon>
        <taxon>Rotifera</taxon>
        <taxon>Eurotatoria</taxon>
        <taxon>Bdelloidea</taxon>
        <taxon>Adinetida</taxon>
        <taxon>Adinetidae</taxon>
        <taxon>Adineta</taxon>
    </lineage>
</organism>
<dbReference type="Gene3D" id="2.120.10.30">
    <property type="entry name" value="TolB, C-terminal domain"/>
    <property type="match status" value="2"/>
</dbReference>
<dbReference type="PANTHER" id="PTHR10680:SF28">
    <property type="entry name" value="SMP-30_GLUCONOLACTONASE_LRE-LIKE REGION DOMAIN-CONTAINING PROTEIN"/>
    <property type="match status" value="1"/>
</dbReference>
<dbReference type="EMBL" id="CAJNOE010000482">
    <property type="protein sequence ID" value="CAF1237789.1"/>
    <property type="molecule type" value="Genomic_DNA"/>
</dbReference>
<feature type="repeat" description="NHL" evidence="4">
    <location>
        <begin position="16"/>
        <end position="55"/>
    </location>
</feature>
<dbReference type="SUPFAM" id="SSF101898">
    <property type="entry name" value="NHL repeat"/>
    <property type="match status" value="1"/>
</dbReference>
<evidence type="ECO:0000256" key="3">
    <source>
        <dbReference type="ARBA" id="ARBA00023180"/>
    </source>
</evidence>
<dbReference type="Pfam" id="PF01436">
    <property type="entry name" value="NHL"/>
    <property type="match status" value="3"/>
</dbReference>
<feature type="repeat" description="NHL" evidence="4">
    <location>
        <begin position="261"/>
        <end position="297"/>
    </location>
</feature>
<gene>
    <name evidence="5" type="ORF">IZO911_LOCUS30620</name>
</gene>